<dbReference type="PANTHER" id="PTHR46767">
    <property type="entry name" value="LIM DOMAIN ONLY PROTEIN 7"/>
    <property type="match status" value="1"/>
</dbReference>
<feature type="compositionally biased region" description="Basic and acidic residues" evidence="1">
    <location>
        <begin position="167"/>
        <end position="187"/>
    </location>
</feature>
<dbReference type="Gene3D" id="4.10.830.40">
    <property type="match status" value="1"/>
</dbReference>
<organism evidence="2 3">
    <name type="scientific">Coregonus suidteri</name>
    <dbReference type="NCBI Taxonomy" id="861788"/>
    <lineage>
        <taxon>Eukaryota</taxon>
        <taxon>Metazoa</taxon>
        <taxon>Chordata</taxon>
        <taxon>Craniata</taxon>
        <taxon>Vertebrata</taxon>
        <taxon>Euteleostomi</taxon>
        <taxon>Actinopterygii</taxon>
        <taxon>Neopterygii</taxon>
        <taxon>Teleostei</taxon>
        <taxon>Protacanthopterygii</taxon>
        <taxon>Salmoniformes</taxon>
        <taxon>Salmonidae</taxon>
        <taxon>Coregoninae</taxon>
        <taxon>Coregonus</taxon>
    </lineage>
</organism>
<feature type="region of interest" description="Disordered" evidence="1">
    <location>
        <begin position="85"/>
        <end position="191"/>
    </location>
</feature>
<name>A0AAN8KKD7_9TELE</name>
<sequence length="348" mass="40167">MSVTSMTSDHSMDSPLYFKEREKLSQLKAGTRPGEPCDICSERKAMKLCLTCSVYYCEKHVRKHFIIEALRRHVTVDVTEELVLQRNTSEKKRREEQEEGRRQRQEEGLRRQTRKEDIREEERGHQEAAEQQRIERERERESEREQQQQSMGDSYGSTGKVQPEISMADRAKSKSTAELDHVEKPEIKVTSSDRLGEASWIKGQQSLPQAALERQQIPQEIKKTRLRPDNSWIRQRSTSKHPAAGPIRRGKSLDNLDIARCSSWRSSWTPESPSSIPSYSWPHSGLSGLNTYSGGVRGHSRLSHYALLSLHELPQRSRGWKQPVFLVPVLSLSLTLTLLPQPFYWPQV</sequence>
<gene>
    <name evidence="2" type="ORF">J4Q44_G00349370</name>
</gene>
<feature type="compositionally biased region" description="Polar residues" evidence="1">
    <location>
        <begin position="151"/>
        <end position="160"/>
    </location>
</feature>
<evidence type="ECO:0000313" key="3">
    <source>
        <dbReference type="Proteomes" id="UP001356427"/>
    </source>
</evidence>
<protein>
    <submittedName>
        <fullName evidence="2">Uncharacterized protein</fullName>
    </submittedName>
</protein>
<feature type="compositionally biased region" description="Basic and acidic residues" evidence="1">
    <location>
        <begin position="88"/>
        <end position="146"/>
    </location>
</feature>
<dbReference type="InterPro" id="IPR029978">
    <property type="entry name" value="LMO-7"/>
</dbReference>
<reference evidence="2 3" key="1">
    <citation type="submission" date="2021-04" db="EMBL/GenBank/DDBJ databases">
        <authorList>
            <person name="De Guttry C."/>
            <person name="Zahm M."/>
            <person name="Klopp C."/>
            <person name="Cabau C."/>
            <person name="Louis A."/>
            <person name="Berthelot C."/>
            <person name="Parey E."/>
            <person name="Roest Crollius H."/>
            <person name="Montfort J."/>
            <person name="Robinson-Rechavi M."/>
            <person name="Bucao C."/>
            <person name="Bouchez O."/>
            <person name="Gislard M."/>
            <person name="Lluch J."/>
            <person name="Milhes M."/>
            <person name="Lampietro C."/>
            <person name="Lopez Roques C."/>
            <person name="Donnadieu C."/>
            <person name="Braasch I."/>
            <person name="Desvignes T."/>
            <person name="Postlethwait J."/>
            <person name="Bobe J."/>
            <person name="Wedekind C."/>
            <person name="Guiguen Y."/>
        </authorList>
    </citation>
    <scope>NUCLEOTIDE SEQUENCE [LARGE SCALE GENOMIC DNA]</scope>
    <source>
        <strain evidence="2">Cs_M1</strain>
        <tissue evidence="2">Blood</tissue>
    </source>
</reference>
<dbReference type="GO" id="GO:0023051">
    <property type="term" value="P:regulation of signaling"/>
    <property type="evidence" value="ECO:0007669"/>
    <property type="project" value="InterPro"/>
</dbReference>
<comment type="caution">
    <text evidence="2">The sequence shown here is derived from an EMBL/GenBank/DDBJ whole genome shotgun (WGS) entry which is preliminary data.</text>
</comment>
<keyword evidence="3" id="KW-1185">Reference proteome</keyword>
<dbReference type="PANTHER" id="PTHR46767:SF1">
    <property type="entry name" value="LIM DOMAIN ONLY PROTEIN 7"/>
    <property type="match status" value="1"/>
</dbReference>
<dbReference type="EMBL" id="JAGTTL010000035">
    <property type="protein sequence ID" value="KAK6294107.1"/>
    <property type="molecule type" value="Genomic_DNA"/>
</dbReference>
<evidence type="ECO:0000256" key="1">
    <source>
        <dbReference type="SAM" id="MobiDB-lite"/>
    </source>
</evidence>
<dbReference type="GO" id="GO:0030155">
    <property type="term" value="P:regulation of cell adhesion"/>
    <property type="evidence" value="ECO:0007669"/>
    <property type="project" value="InterPro"/>
</dbReference>
<dbReference type="Proteomes" id="UP001356427">
    <property type="component" value="Unassembled WGS sequence"/>
</dbReference>
<dbReference type="AlphaFoldDB" id="A0AAN8KKD7"/>
<accession>A0AAN8KKD7</accession>
<evidence type="ECO:0000313" key="2">
    <source>
        <dbReference type="EMBL" id="KAK6294107.1"/>
    </source>
</evidence>
<proteinExistence type="predicted"/>